<dbReference type="InterPro" id="IPR024079">
    <property type="entry name" value="MetalloPept_cat_dom_sf"/>
</dbReference>
<reference evidence="9 10" key="1">
    <citation type="submission" date="2020-08" db="EMBL/GenBank/DDBJ databases">
        <authorList>
            <person name="Newling K."/>
            <person name="Davey J."/>
            <person name="Forrester S."/>
        </authorList>
    </citation>
    <scope>NUCLEOTIDE SEQUENCE [LARGE SCALE GENOMIC DNA]</scope>
    <source>
        <strain evidence="10">Crithidia deanei Carvalho (ATCC PRA-265)</strain>
    </source>
</reference>
<dbReference type="EMBL" id="LR877145">
    <property type="protein sequence ID" value="CAD2212813.1"/>
    <property type="molecule type" value="Genomic_DNA"/>
</dbReference>
<evidence type="ECO:0000256" key="4">
    <source>
        <dbReference type="ARBA" id="ARBA00022801"/>
    </source>
</evidence>
<evidence type="ECO:0000256" key="1">
    <source>
        <dbReference type="ARBA" id="ARBA00006040"/>
    </source>
</evidence>
<dbReference type="GO" id="GO:0004222">
    <property type="term" value="F:metalloendopeptidase activity"/>
    <property type="evidence" value="ECO:0007669"/>
    <property type="project" value="InterPro"/>
</dbReference>
<evidence type="ECO:0000256" key="6">
    <source>
        <dbReference type="ARBA" id="ARBA00023049"/>
    </source>
</evidence>
<name>A0A7G2C248_9TRYP</name>
<dbReference type="Pfam" id="PF01432">
    <property type="entry name" value="Peptidase_M3"/>
    <property type="match status" value="1"/>
</dbReference>
<dbReference type="Gene3D" id="1.10.1370.10">
    <property type="entry name" value="Neurolysin, domain 3"/>
    <property type="match status" value="1"/>
</dbReference>
<comment type="similarity">
    <text evidence="1 7">Belongs to the peptidase M3 family.</text>
</comment>
<keyword evidence="10" id="KW-1185">Reference proteome</keyword>
<keyword evidence="4 7" id="KW-0378">Hydrolase</keyword>
<organism evidence="9 10">
    <name type="scientific">Angomonas deanei</name>
    <dbReference type="NCBI Taxonomy" id="59799"/>
    <lineage>
        <taxon>Eukaryota</taxon>
        <taxon>Discoba</taxon>
        <taxon>Euglenozoa</taxon>
        <taxon>Kinetoplastea</taxon>
        <taxon>Metakinetoplastina</taxon>
        <taxon>Trypanosomatida</taxon>
        <taxon>Trypanosomatidae</taxon>
        <taxon>Strigomonadinae</taxon>
        <taxon>Angomonas</taxon>
    </lineage>
</organism>
<evidence type="ECO:0000256" key="3">
    <source>
        <dbReference type="ARBA" id="ARBA00022723"/>
    </source>
</evidence>
<dbReference type="InterPro" id="IPR045090">
    <property type="entry name" value="Pept_M3A_M3B"/>
</dbReference>
<dbReference type="PANTHER" id="PTHR43660:SF1">
    <property type="entry name" value="DIPEPTIDYL CARBOXYPEPTIDASE"/>
    <property type="match status" value="1"/>
</dbReference>
<dbReference type="AlphaFoldDB" id="A0A7G2C248"/>
<dbReference type="Gene3D" id="1.10.1370.40">
    <property type="match status" value="1"/>
</dbReference>
<keyword evidence="5 7" id="KW-0862">Zinc</keyword>
<dbReference type="OrthoDB" id="270400at2759"/>
<dbReference type="VEuPathDB" id="TriTrypDB:ADEAN_000022500"/>
<dbReference type="GO" id="GO:0006508">
    <property type="term" value="P:proteolysis"/>
    <property type="evidence" value="ECO:0007669"/>
    <property type="project" value="UniProtKB-KW"/>
</dbReference>
<evidence type="ECO:0000259" key="8">
    <source>
        <dbReference type="Pfam" id="PF01432"/>
    </source>
</evidence>
<sequence length="470" mass="53373">MSNPLLEKSALPLQAPPFDLFKFEHFEPAFKTGMAMQIEEINAIKGDSSEPTFENTILSLEKSGQAFLRSRLVFDNMCASNTTPEMQKLQEAYAATFAAHIDRIFLDEELYGRVHSVFLKISELSGEEAKLTDYYEKEFCKAGANLPPNEKEEIKKINERLASLEAAFGNLLLAAREDGAVFFDSADDLAGLEEEDINKAREDAERLGHNGKFALILTNTTQQPITAFLHNQESRKKIFEASTSRAEQKGGLDTRPLLEEIANLRLDKAHLCGKECFTDYVMQDRMATQETAIALMEEMGHLAEEKFEEELAEVRQTVGVDKVEPWDWLYYSEQTRKTKYDIDENKLSEYFELNSVLEKGVFYVAENLYGLKFCKTTEFPVYQEDVTVYKVLEESGEVIALFYLDPFSRSNKQGGAWMSNFVEQTSELGQKPVVVNVTNFPKPKAGRPCLLTFRNVVTLFHEFGHGFTVC</sequence>
<comment type="cofactor">
    <cofactor evidence="7">
        <name>Zn(2+)</name>
        <dbReference type="ChEBI" id="CHEBI:29105"/>
    </cofactor>
    <text evidence="7">Binds 1 zinc ion.</text>
</comment>
<accession>A0A7G2C248</accession>
<dbReference type="InterPro" id="IPR001567">
    <property type="entry name" value="Pept_M3A_M3B_dom"/>
</dbReference>
<keyword evidence="2 7" id="KW-0645">Protease</keyword>
<keyword evidence="6 7" id="KW-0482">Metalloprotease</keyword>
<dbReference type="Gene3D" id="3.40.390.10">
    <property type="entry name" value="Collagenase (Catalytic Domain)"/>
    <property type="match status" value="1"/>
</dbReference>
<evidence type="ECO:0000256" key="7">
    <source>
        <dbReference type="RuleBase" id="RU003435"/>
    </source>
</evidence>
<evidence type="ECO:0000256" key="5">
    <source>
        <dbReference type="ARBA" id="ARBA00022833"/>
    </source>
</evidence>
<dbReference type="Proteomes" id="UP000515908">
    <property type="component" value="Chromosome 01"/>
</dbReference>
<evidence type="ECO:0000313" key="9">
    <source>
        <dbReference type="EMBL" id="CAD2212813.1"/>
    </source>
</evidence>
<dbReference type="InterPro" id="IPR024077">
    <property type="entry name" value="Neurolysin/TOP_dom2"/>
</dbReference>
<dbReference type="PANTHER" id="PTHR43660">
    <property type="entry name" value="DIPEPTIDYL CARBOXYPEPTIDASE"/>
    <property type="match status" value="1"/>
</dbReference>
<gene>
    <name evidence="9" type="ORF">ADEAN_000022500</name>
</gene>
<proteinExistence type="inferred from homology"/>
<evidence type="ECO:0000313" key="10">
    <source>
        <dbReference type="Proteomes" id="UP000515908"/>
    </source>
</evidence>
<feature type="domain" description="Peptidase M3A/M3B catalytic" evidence="8">
    <location>
        <begin position="230"/>
        <end position="467"/>
    </location>
</feature>
<dbReference type="SUPFAM" id="SSF55486">
    <property type="entry name" value="Metalloproteases ('zincins'), catalytic domain"/>
    <property type="match status" value="1"/>
</dbReference>
<keyword evidence="3 7" id="KW-0479">Metal-binding</keyword>
<evidence type="ECO:0000256" key="2">
    <source>
        <dbReference type="ARBA" id="ARBA00022670"/>
    </source>
</evidence>
<dbReference type="GO" id="GO:0046872">
    <property type="term" value="F:metal ion binding"/>
    <property type="evidence" value="ECO:0007669"/>
    <property type="project" value="UniProtKB-UniRule"/>
</dbReference>
<protein>
    <submittedName>
        <fullName evidence="9">Peptidase family M3, putative</fullName>
    </submittedName>
</protein>